<gene>
    <name evidence="2" type="ORF">EJ04DRAFT_527694</name>
</gene>
<organism evidence="2 3">
    <name type="scientific">Polyplosphaeria fusca</name>
    <dbReference type="NCBI Taxonomy" id="682080"/>
    <lineage>
        <taxon>Eukaryota</taxon>
        <taxon>Fungi</taxon>
        <taxon>Dikarya</taxon>
        <taxon>Ascomycota</taxon>
        <taxon>Pezizomycotina</taxon>
        <taxon>Dothideomycetes</taxon>
        <taxon>Pleosporomycetidae</taxon>
        <taxon>Pleosporales</taxon>
        <taxon>Tetraplosphaeriaceae</taxon>
        <taxon>Polyplosphaeria</taxon>
    </lineage>
</organism>
<dbReference type="AlphaFoldDB" id="A0A9P4QNG5"/>
<accession>A0A9P4QNG5</accession>
<evidence type="ECO:0000256" key="1">
    <source>
        <dbReference type="SAM" id="SignalP"/>
    </source>
</evidence>
<evidence type="ECO:0000313" key="3">
    <source>
        <dbReference type="Proteomes" id="UP000799444"/>
    </source>
</evidence>
<dbReference type="EMBL" id="ML996241">
    <property type="protein sequence ID" value="KAF2729590.1"/>
    <property type="molecule type" value="Genomic_DNA"/>
</dbReference>
<feature type="chain" id="PRO_5040203224" evidence="1">
    <location>
        <begin position="17"/>
        <end position="265"/>
    </location>
</feature>
<keyword evidence="3" id="KW-1185">Reference proteome</keyword>
<protein>
    <submittedName>
        <fullName evidence="2">Uncharacterized protein</fullName>
    </submittedName>
</protein>
<keyword evidence="1" id="KW-0732">Signal</keyword>
<comment type="caution">
    <text evidence="2">The sequence shown here is derived from an EMBL/GenBank/DDBJ whole genome shotgun (WGS) entry which is preliminary data.</text>
</comment>
<dbReference type="Gene3D" id="2.60.20.10">
    <property type="entry name" value="Crystallins"/>
    <property type="match status" value="2"/>
</dbReference>
<proteinExistence type="predicted"/>
<evidence type="ECO:0000313" key="2">
    <source>
        <dbReference type="EMBL" id="KAF2729590.1"/>
    </source>
</evidence>
<reference evidence="2" key="1">
    <citation type="journal article" date="2020" name="Stud. Mycol.">
        <title>101 Dothideomycetes genomes: a test case for predicting lifestyles and emergence of pathogens.</title>
        <authorList>
            <person name="Haridas S."/>
            <person name="Albert R."/>
            <person name="Binder M."/>
            <person name="Bloem J."/>
            <person name="Labutti K."/>
            <person name="Salamov A."/>
            <person name="Andreopoulos B."/>
            <person name="Baker S."/>
            <person name="Barry K."/>
            <person name="Bills G."/>
            <person name="Bluhm B."/>
            <person name="Cannon C."/>
            <person name="Castanera R."/>
            <person name="Culley D."/>
            <person name="Daum C."/>
            <person name="Ezra D."/>
            <person name="Gonzalez J."/>
            <person name="Henrissat B."/>
            <person name="Kuo A."/>
            <person name="Liang C."/>
            <person name="Lipzen A."/>
            <person name="Lutzoni F."/>
            <person name="Magnuson J."/>
            <person name="Mondo S."/>
            <person name="Nolan M."/>
            <person name="Ohm R."/>
            <person name="Pangilinan J."/>
            <person name="Park H.-J."/>
            <person name="Ramirez L."/>
            <person name="Alfaro M."/>
            <person name="Sun H."/>
            <person name="Tritt A."/>
            <person name="Yoshinaga Y."/>
            <person name="Zwiers L.-H."/>
            <person name="Turgeon B."/>
            <person name="Goodwin S."/>
            <person name="Spatafora J."/>
            <person name="Crous P."/>
            <person name="Grigoriev I."/>
        </authorList>
    </citation>
    <scope>NUCLEOTIDE SEQUENCE</scope>
    <source>
        <strain evidence="2">CBS 125425</strain>
    </source>
</reference>
<name>A0A9P4QNG5_9PLEO</name>
<sequence length="265" mass="29167">MRLIAILLSSIALVTSLPTIAPPGPEPTHHFTPRDDPLPGPPGTLSICLEPRFKSCTTVNAFHKCVDFSGDNAALNKKMSSFKAAPGAKCTFYRAPNCNAMDGYNATMTDDSTELGDVGGDWNDQISSVRCIYDADAKLWYGGGRKRALGARSLTSAPEIDGPVGSIDLCVQNGFKGCTLVDALGKCVDFRGWDALYKKVDSLRVTKNTRCAFFEGDGCDYSKGYEGKTTQHKTWNNLSKTRWNNRIASVQCWDRKDTETWWRND</sequence>
<dbReference type="Proteomes" id="UP000799444">
    <property type="component" value="Unassembled WGS sequence"/>
</dbReference>
<feature type="signal peptide" evidence="1">
    <location>
        <begin position="1"/>
        <end position="16"/>
    </location>
</feature>